<comment type="pathway">
    <text evidence="3">Metabolic intermediate metabolism; (R)-mevalonate degradation; (S)-3-hydroxy-3-methylglutaryl-CoA from (R)-mevalonate: step 1/1.</text>
</comment>
<dbReference type="Gene3D" id="3.90.770.10">
    <property type="entry name" value="3-hydroxy-3-methylglutaryl-coenzyme A Reductase, Chain A, domain 2"/>
    <property type="match status" value="2"/>
</dbReference>
<evidence type="ECO:0000256" key="3">
    <source>
        <dbReference type="RuleBase" id="RU361219"/>
    </source>
</evidence>
<keyword evidence="2 3" id="KW-0560">Oxidoreductase</keyword>
<dbReference type="EMBL" id="FNPR01000003">
    <property type="protein sequence ID" value="SDY66463.1"/>
    <property type="molecule type" value="Genomic_DNA"/>
</dbReference>
<dbReference type="PROSITE" id="PS00066">
    <property type="entry name" value="HMG_COA_REDUCTASE_1"/>
    <property type="match status" value="1"/>
</dbReference>
<dbReference type="PRINTS" id="PR00071">
    <property type="entry name" value="HMGCOARDTASE"/>
</dbReference>
<dbReference type="GeneID" id="78125042"/>
<dbReference type="InterPro" id="IPR023076">
    <property type="entry name" value="HMG_CoA_Rdtase_CS"/>
</dbReference>
<comment type="catalytic activity">
    <reaction evidence="3">
        <text>(R)-mevalonate + 2 NAD(+) + CoA = (3S)-3-hydroxy-3-methylglutaryl-CoA + 2 NADH + 2 H(+)</text>
        <dbReference type="Rhea" id="RHEA:14833"/>
        <dbReference type="ChEBI" id="CHEBI:15378"/>
        <dbReference type="ChEBI" id="CHEBI:36464"/>
        <dbReference type="ChEBI" id="CHEBI:43074"/>
        <dbReference type="ChEBI" id="CHEBI:57287"/>
        <dbReference type="ChEBI" id="CHEBI:57540"/>
        <dbReference type="ChEBI" id="CHEBI:57945"/>
        <dbReference type="EC" id="1.1.1.88"/>
    </reaction>
</comment>
<dbReference type="RefSeq" id="WP_089891907.1">
    <property type="nucleotide sequence ID" value="NZ_CALJFH010000019.1"/>
</dbReference>
<dbReference type="InterPro" id="IPR009029">
    <property type="entry name" value="HMG_CoA_Rdtase_sub-bd_dom_sf"/>
</dbReference>
<name>A0A1H3LQ21_9RHOB</name>
<accession>A0A1H3LQ21</accession>
<proteinExistence type="inferred from homology"/>
<organism evidence="4 5">
    <name type="scientific">Lentibacter algarum</name>
    <dbReference type="NCBI Taxonomy" id="576131"/>
    <lineage>
        <taxon>Bacteria</taxon>
        <taxon>Pseudomonadati</taxon>
        <taxon>Pseudomonadota</taxon>
        <taxon>Alphaproteobacteria</taxon>
        <taxon>Rhodobacterales</taxon>
        <taxon>Roseobacteraceae</taxon>
        <taxon>Lentibacter</taxon>
    </lineage>
</organism>
<dbReference type="UniPathway" id="UPA00257">
    <property type="reaction ID" value="UER00367"/>
</dbReference>
<dbReference type="SUPFAM" id="SSF56542">
    <property type="entry name" value="Substrate-binding domain of HMG-CoA reductase"/>
    <property type="match status" value="1"/>
</dbReference>
<dbReference type="PANTHER" id="PTHR10572">
    <property type="entry name" value="3-HYDROXY-3-METHYLGLUTARYL-COENZYME A REDUCTASE"/>
    <property type="match status" value="1"/>
</dbReference>
<dbReference type="AlphaFoldDB" id="A0A1H3LQ21"/>
<dbReference type="Proteomes" id="UP000199026">
    <property type="component" value="Unassembled WGS sequence"/>
</dbReference>
<evidence type="ECO:0000256" key="2">
    <source>
        <dbReference type="ARBA" id="ARBA00023002"/>
    </source>
</evidence>
<dbReference type="NCBIfam" id="TIGR00532">
    <property type="entry name" value="HMG_CoA_R_NAD"/>
    <property type="match status" value="1"/>
</dbReference>
<comment type="similarity">
    <text evidence="1 3">Belongs to the HMG-CoA reductase family.</text>
</comment>
<dbReference type="PANTHER" id="PTHR10572:SF24">
    <property type="entry name" value="3-HYDROXY-3-METHYLGLUTARYL-COENZYME A REDUCTASE"/>
    <property type="match status" value="1"/>
</dbReference>
<dbReference type="OrthoDB" id="9764892at2"/>
<dbReference type="CDD" id="cd00644">
    <property type="entry name" value="HMG-CoA_reductase_classII"/>
    <property type="match status" value="1"/>
</dbReference>
<dbReference type="Pfam" id="PF00368">
    <property type="entry name" value="HMG-CoA_red"/>
    <property type="match status" value="1"/>
</dbReference>
<dbReference type="EC" id="1.1.1.88" evidence="3"/>
<evidence type="ECO:0000313" key="4">
    <source>
        <dbReference type="EMBL" id="SDY66463.1"/>
    </source>
</evidence>
<sequence>MISSRIAGFHNLSRAGRLEKLVELGLLSEREAAELALEAGPLAELADNLSENVIGAVAVPLGVATNLTVDGQDVLVAMATEESSVIAAVSNGARACRELGGVFTEADDPCMIAQVQITGLADLAAAKAKVESLASEIGKLCDACDPMLVKLGGGFRDLEVRICGPFLVVHLIVDVRDAMGANAVNTMAEALAPKLEGWTGGKVGLRILSNLADRRLVRARAVWRAEEIGEDMVRGIVSAYEFAAHDPYRAATHNKGIMNGISAVALATGNDTRALEAGAHAFASTKGNAGGYGPLSRYGVTDDGDLWGEIELPMAVGIVGGATRAHPTAQKALKIMGITRGERLGRITAAVGLIQNFSALRALAGEGIQRGHMGLHARNVAIVAGAKGADIERIAKLMIERLEIREDVARALLDEG</sequence>
<protein>
    <recommendedName>
        <fullName evidence="3">3-hydroxy-3-methylglutaryl coenzyme A reductase</fullName>
        <shortName evidence="3">HMG-CoA reductase</shortName>
        <ecNumber evidence="3">1.1.1.88</ecNumber>
    </recommendedName>
</protein>
<dbReference type="Gene3D" id="1.10.8.660">
    <property type="match status" value="1"/>
</dbReference>
<dbReference type="PROSITE" id="PS50065">
    <property type="entry name" value="HMG_COA_REDUCTASE_4"/>
    <property type="match status" value="1"/>
</dbReference>
<dbReference type="InterPro" id="IPR023074">
    <property type="entry name" value="HMG_CoA_Rdtase_cat_sf"/>
</dbReference>
<dbReference type="InterPro" id="IPR004553">
    <property type="entry name" value="HMG_CoA_Rdtase_bac-typ"/>
</dbReference>
<reference evidence="4 5" key="1">
    <citation type="submission" date="2016-10" db="EMBL/GenBank/DDBJ databases">
        <authorList>
            <person name="de Groot N.N."/>
        </authorList>
    </citation>
    <scope>NUCLEOTIDE SEQUENCE [LARGE SCALE GENOMIC DNA]</scope>
    <source>
        <strain evidence="4 5">DSM 24677</strain>
    </source>
</reference>
<dbReference type="InterPro" id="IPR009023">
    <property type="entry name" value="HMG_CoA_Rdtase_NAD(P)-bd_sf"/>
</dbReference>
<dbReference type="InterPro" id="IPR002202">
    <property type="entry name" value="HMG_CoA_Rdtase"/>
</dbReference>
<evidence type="ECO:0000313" key="5">
    <source>
        <dbReference type="Proteomes" id="UP000199026"/>
    </source>
</evidence>
<keyword evidence="5" id="KW-1185">Reference proteome</keyword>
<evidence type="ECO:0000256" key="1">
    <source>
        <dbReference type="ARBA" id="ARBA00007661"/>
    </source>
</evidence>
<dbReference type="SUPFAM" id="SSF55035">
    <property type="entry name" value="NAD-binding domain of HMG-CoA reductase"/>
    <property type="match status" value="1"/>
</dbReference>
<gene>
    <name evidence="4" type="ORF">SAMN05444486_10384</name>
</gene>
<keyword evidence="3" id="KW-0520">NAD</keyword>
<dbReference type="STRING" id="576131.SAMN05444486_10384"/>
<dbReference type="GO" id="GO:0004420">
    <property type="term" value="F:hydroxymethylglutaryl-CoA reductase (NADPH) activity"/>
    <property type="evidence" value="ECO:0007669"/>
    <property type="project" value="InterPro"/>
</dbReference>
<dbReference type="GO" id="GO:0015936">
    <property type="term" value="P:coenzyme A metabolic process"/>
    <property type="evidence" value="ECO:0007669"/>
    <property type="project" value="InterPro"/>
</dbReference>
<dbReference type="PROSITE" id="PS00318">
    <property type="entry name" value="HMG_COA_REDUCTASE_2"/>
    <property type="match status" value="1"/>
</dbReference>
<dbReference type="GO" id="GO:0140643">
    <property type="term" value="F:hydroxymethylglutaryl-CoA reductase (NADH) activity"/>
    <property type="evidence" value="ECO:0007669"/>
    <property type="project" value="UniProtKB-EC"/>
</dbReference>